<dbReference type="GO" id="GO:0008237">
    <property type="term" value="F:metallopeptidase activity"/>
    <property type="evidence" value="ECO:0007669"/>
    <property type="project" value="InterPro"/>
</dbReference>
<dbReference type="Pfam" id="PF18888">
    <property type="entry name" value="DUF5650"/>
    <property type="match status" value="11"/>
</dbReference>
<reference evidence="1 2" key="1">
    <citation type="submission" date="2019-02" db="EMBL/GenBank/DDBJ databases">
        <title>Deep-cultivation of Planctomycetes and their phenomic and genomic characterization uncovers novel biology.</title>
        <authorList>
            <person name="Wiegand S."/>
            <person name="Jogler M."/>
            <person name="Boedeker C."/>
            <person name="Pinto D."/>
            <person name="Vollmers J."/>
            <person name="Rivas-Marin E."/>
            <person name="Kohn T."/>
            <person name="Peeters S.H."/>
            <person name="Heuer A."/>
            <person name="Rast P."/>
            <person name="Oberbeckmann S."/>
            <person name="Bunk B."/>
            <person name="Jeske O."/>
            <person name="Meyerdierks A."/>
            <person name="Storesund J.E."/>
            <person name="Kallscheuer N."/>
            <person name="Luecker S."/>
            <person name="Lage O.M."/>
            <person name="Pohl T."/>
            <person name="Merkel B.J."/>
            <person name="Hornburger P."/>
            <person name="Mueller R.-W."/>
            <person name="Bruemmer F."/>
            <person name="Labrenz M."/>
            <person name="Spormann A.M."/>
            <person name="Op den Camp H."/>
            <person name="Overmann J."/>
            <person name="Amann R."/>
            <person name="Jetten M.S.M."/>
            <person name="Mascher T."/>
            <person name="Medema M.H."/>
            <person name="Devos D.P."/>
            <person name="Kaster A.-K."/>
            <person name="Ovreas L."/>
            <person name="Rohde M."/>
            <person name="Galperin M.Y."/>
            <person name="Jogler C."/>
        </authorList>
    </citation>
    <scope>NUCLEOTIDE SEQUENCE [LARGE SCALE GENOMIC DNA]</scope>
    <source>
        <strain evidence="1 2">HG66A1</strain>
    </source>
</reference>
<protein>
    <submittedName>
        <fullName evidence="1">Uncharacterized protein</fullName>
    </submittedName>
</protein>
<dbReference type="RefSeq" id="WP_145185075.1">
    <property type="nucleotide sequence ID" value="NZ_CP036266.1"/>
</dbReference>
<dbReference type="InterPro" id="IPR018247">
    <property type="entry name" value="EF_Hand_1_Ca_BS"/>
</dbReference>
<keyword evidence="2" id="KW-1185">Reference proteome</keyword>
<gene>
    <name evidence="1" type="ORF">HG66A1_29810</name>
</gene>
<dbReference type="Proteomes" id="UP000320421">
    <property type="component" value="Chromosome"/>
</dbReference>
<dbReference type="EMBL" id="CP036266">
    <property type="protein sequence ID" value="QDT21182.1"/>
    <property type="molecule type" value="Genomic_DNA"/>
</dbReference>
<dbReference type="PROSITE" id="PS00018">
    <property type="entry name" value="EF_HAND_1"/>
    <property type="match status" value="2"/>
</dbReference>
<evidence type="ECO:0000313" key="1">
    <source>
        <dbReference type="EMBL" id="QDT21182.1"/>
    </source>
</evidence>
<dbReference type="Gene3D" id="3.40.390.10">
    <property type="entry name" value="Collagenase (Catalytic Domain)"/>
    <property type="match status" value="1"/>
</dbReference>
<accession>A0A517PP82</accession>
<evidence type="ECO:0000313" key="2">
    <source>
        <dbReference type="Proteomes" id="UP000320421"/>
    </source>
</evidence>
<dbReference type="SUPFAM" id="SSF55486">
    <property type="entry name" value="Metalloproteases ('zincins'), catalytic domain"/>
    <property type="match status" value="2"/>
</dbReference>
<dbReference type="InterPro" id="IPR024079">
    <property type="entry name" value="MetalloPept_cat_dom_sf"/>
</dbReference>
<proteinExistence type="predicted"/>
<sequence>MQSKSISVYNSSWFTHFLQNKISDWLRRSASPKGKRKAISPRSRIELLEDRTLLTAAFTAFIDPNPSPYNGFGTQILPLSTGNVVISSPGDDAGGTDAGAVYLFNGTTGELISTLIGSSDYDYVGDDIYALPNGNFVVGSSEWDDGSIEDAGAMTFGNGVTGVSGVVSSANSLVGGSDYDAVGDDITVLPNGNFLVISSYWSNGSAVEAGAITFVDGTTGITGLVSSSNSLVGTSDYDLFGVYGVTVLTNGNYVVMNSNWDNGLVEDAGAVTWGSGTTGVTGEVSSSNSLVGTSAYDLAGYGYIHALSNGNYVVSSPYWDSDTQTDVGAVTFGDGTTGVTGEISAANSLVGSLDYDQVGDSVTPLENGNYLVSSYEWDNGSIEDAGAVTWGDGTNGTVGEVSATNSLVGDYDYQGLSNVLVLSNGNYVVYDPYWSSDTVMEAGAVTFGDGTTGVVGVMSAANSLIGASDYDNVGEDVYALTNGNYVVASRFWDNGTEEDAGAATWGNGTTGTIGVVSAANSLVGTSYNDSVGSGGVTALANGNYVVSSTVWNNGAISDAGAVTWGNGTTGISGAVTTSNSLYGTTAGDWVGDLFEESVIALPNGNYLVKSPNWDNGVIEDAGAITLGDGSSGTTGAVSASNSLVGSSMSDKVGYFYDPIKILANGNFLIHSTIWDNGGDADPGAFTFGDAATGVVGPITTSNSLIGPANWDRLGNFGIVTLSSGNFLILTRSVTGTFGDDEWVVSFGDGTTGTFGFPTTNNSFSFATTNYAYPEITVDDINGRFYIAYNEGIVLVGSQVDGFPGQMLDEIAPLALGINSGEQIVNLSGIMASGYNPLPLRVTASSDNTSLIPDPGVIYSSPDSTASLSFTPVTDATGSATVTVTVEDGGLDGDLNTTDDNGFFQRTFVVTVENSTPVNFDMRVVGEATTVDSNGEVDVLPDSLDWIEEWSSFWLEIWVDTSSVDSQGILSTDFDLNYQTDYFTPTSIEYGAAFNLNQGGTINDAGGVIENLTAETDTTGLGISRHLLVARIQFESLEGDGVDIDYAQQSIGPHALDFTLGSPLVSLVSGDPASASVNAFTGTDVWANPYDLNDDGAISFRDLILFVSVYGDIPSQSGSDYAWVSDFDQSDRVNFRDLILFASNYGKQKQLDPNVTYPSNYPDAWNNNLVVATVSSYEEPAESLAQSSADMMLETAITSLASQHPELDQSQLKAIEIQVVDLEDGALGRAVGNTIYVDLDAAGLGWFVDATPLDHSEYQPDSALTLIALPESEAFGLVDLWTVIQHELGHVLGFDHSDDGVMEETLLPGVRKEIDWDESLDLYFSSASEESELLPF</sequence>
<name>A0A517PP82_9PLAN</name>
<dbReference type="Gene3D" id="1.10.1330.10">
    <property type="entry name" value="Dockerin domain"/>
    <property type="match status" value="1"/>
</dbReference>
<dbReference type="InterPro" id="IPR036439">
    <property type="entry name" value="Dockerin_dom_sf"/>
</dbReference>
<dbReference type="GO" id="GO:0000272">
    <property type="term" value="P:polysaccharide catabolic process"/>
    <property type="evidence" value="ECO:0007669"/>
    <property type="project" value="InterPro"/>
</dbReference>
<organism evidence="1 2">
    <name type="scientific">Gimesia chilikensis</name>
    <dbReference type="NCBI Taxonomy" id="2605989"/>
    <lineage>
        <taxon>Bacteria</taxon>
        <taxon>Pseudomonadati</taxon>
        <taxon>Planctomycetota</taxon>
        <taxon>Planctomycetia</taxon>
        <taxon>Planctomycetales</taxon>
        <taxon>Planctomycetaceae</taxon>
        <taxon>Gimesia</taxon>
    </lineage>
</organism>
<dbReference type="OrthoDB" id="218680at2"/>
<dbReference type="InterPro" id="IPR043710">
    <property type="entry name" value="DUF5650"/>
</dbReference>